<dbReference type="PaxDb" id="435591-BDI_3818"/>
<dbReference type="STRING" id="435591.BDI_3818"/>
<evidence type="ECO:0000313" key="2">
    <source>
        <dbReference type="EMBL" id="ABR45502.1"/>
    </source>
</evidence>
<evidence type="ECO:0000313" key="3">
    <source>
        <dbReference type="Proteomes" id="UP000000566"/>
    </source>
</evidence>
<evidence type="ECO:0000259" key="1">
    <source>
        <dbReference type="Pfam" id="PF08291"/>
    </source>
</evidence>
<dbReference type="Pfam" id="PF08291">
    <property type="entry name" value="Peptidase_M15_3"/>
    <property type="match status" value="1"/>
</dbReference>
<dbReference type="InterPro" id="IPR009045">
    <property type="entry name" value="Zn_M74/Hedgehog-like"/>
</dbReference>
<dbReference type="EMBL" id="CP000140">
    <property type="protein sequence ID" value="ABR45502.1"/>
    <property type="molecule type" value="Genomic_DNA"/>
</dbReference>
<name>A6LII8_PARD8</name>
<accession>A6LII8</accession>
<dbReference type="Proteomes" id="UP000000566">
    <property type="component" value="Chromosome"/>
</dbReference>
<dbReference type="KEGG" id="pdi:BDI_3818"/>
<organism evidence="2 3">
    <name type="scientific">Parabacteroides distasonis (strain ATCC 8503 / DSM 20701 / CIP 104284 / JCM 5825 / NCTC 11152)</name>
    <dbReference type="NCBI Taxonomy" id="435591"/>
    <lineage>
        <taxon>Bacteria</taxon>
        <taxon>Pseudomonadati</taxon>
        <taxon>Bacteroidota</taxon>
        <taxon>Bacteroidia</taxon>
        <taxon>Bacteroidales</taxon>
        <taxon>Tannerellaceae</taxon>
        <taxon>Parabacteroides</taxon>
    </lineage>
</organism>
<dbReference type="RefSeq" id="WP_012056185.1">
    <property type="nucleotide sequence ID" value="NC_009615.1"/>
</dbReference>
<dbReference type="SUPFAM" id="SSF55166">
    <property type="entry name" value="Hedgehog/DD-peptidase"/>
    <property type="match status" value="1"/>
</dbReference>
<reference evidence="2 3" key="1">
    <citation type="journal article" date="2007" name="PLoS Biol.">
        <title>Evolution of symbiotic bacteria in the distal human intestine.</title>
        <authorList>
            <person name="Xu J."/>
            <person name="Mahowald M.A."/>
            <person name="Ley R.E."/>
            <person name="Lozupone C.A."/>
            <person name="Hamady M."/>
            <person name="Martens E.C."/>
            <person name="Henrissat B."/>
            <person name="Coutinho P.M."/>
            <person name="Minx P."/>
            <person name="Latreille P."/>
            <person name="Cordum H."/>
            <person name="Van Brunt A."/>
            <person name="Kim K."/>
            <person name="Fulton R.S."/>
            <person name="Fulton L.A."/>
            <person name="Clifton S.W."/>
            <person name="Wilson R.K."/>
            <person name="Knight R.D."/>
            <person name="Gordon J.I."/>
        </authorList>
    </citation>
    <scope>NUCLEOTIDE SEQUENCE [LARGE SCALE GENOMIC DNA]</scope>
    <source>
        <strain evidence="3">ATCC 8503 / DSM 20701 / CIP 104284 / JCM 5825 / NCTC 11152</strain>
    </source>
</reference>
<proteinExistence type="predicted"/>
<protein>
    <recommendedName>
        <fullName evidence="1">Peptidase M15A C-terminal domain-containing protein</fullName>
    </recommendedName>
</protein>
<dbReference type="HOGENOM" id="CLU_124897_0_0_10"/>
<gene>
    <name evidence="2" type="ordered locus">BDI_3818</name>
</gene>
<keyword evidence="3" id="KW-1185">Reference proteome</keyword>
<dbReference type="AlphaFoldDB" id="A6LII8"/>
<dbReference type="InterPro" id="IPR013230">
    <property type="entry name" value="Peptidase_M15A_C"/>
</dbReference>
<dbReference type="Gene3D" id="3.30.1380.10">
    <property type="match status" value="1"/>
</dbReference>
<feature type="domain" description="Peptidase M15A C-terminal" evidence="1">
    <location>
        <begin position="29"/>
        <end position="118"/>
    </location>
</feature>
<dbReference type="eggNOG" id="COG3108">
    <property type="taxonomic scope" value="Bacteria"/>
</dbReference>
<sequence length="167" mass="18751">METNGISGLSAYRIFATETKTSTLSPMRYFNYQEFEDSATARRDGIDNSLTPVAQQMVTILVEMLLDPLRRVWGRPIVISSGYRCPELNILIGGAKHSHHLLGCAADLIAGSPDDHRLLFRLIQETHELCGLEFTQLILEPGARWIHISYVPGNLRCQVIDKEKSPN</sequence>